<reference evidence="2" key="2">
    <citation type="journal article" date="2015" name="Data Brief">
        <title>Shoot transcriptome of the giant reed, Arundo donax.</title>
        <authorList>
            <person name="Barrero R.A."/>
            <person name="Guerrero F.D."/>
            <person name="Moolhuijzen P."/>
            <person name="Goolsby J.A."/>
            <person name="Tidwell J."/>
            <person name="Bellgard S.E."/>
            <person name="Bellgard M.I."/>
        </authorList>
    </citation>
    <scope>NUCLEOTIDE SEQUENCE</scope>
    <source>
        <tissue evidence="2">Shoot tissue taken approximately 20 cm above the soil surface</tissue>
    </source>
</reference>
<feature type="compositionally biased region" description="Low complexity" evidence="1">
    <location>
        <begin position="45"/>
        <end position="64"/>
    </location>
</feature>
<protein>
    <submittedName>
        <fullName evidence="2">Uncharacterized protein</fullName>
    </submittedName>
</protein>
<reference evidence="2" key="1">
    <citation type="submission" date="2014-09" db="EMBL/GenBank/DDBJ databases">
        <authorList>
            <person name="Magalhaes I.L.F."/>
            <person name="Oliveira U."/>
            <person name="Santos F.R."/>
            <person name="Vidigal T.H.D.A."/>
            <person name="Brescovit A.D."/>
            <person name="Santos A.J."/>
        </authorList>
    </citation>
    <scope>NUCLEOTIDE SEQUENCE</scope>
    <source>
        <tissue evidence="2">Shoot tissue taken approximately 20 cm above the soil surface</tissue>
    </source>
</reference>
<feature type="compositionally biased region" description="Polar residues" evidence="1">
    <location>
        <begin position="97"/>
        <end position="119"/>
    </location>
</feature>
<dbReference type="EMBL" id="GBRH01204912">
    <property type="protein sequence ID" value="JAD92983.1"/>
    <property type="molecule type" value="Transcribed_RNA"/>
</dbReference>
<feature type="compositionally biased region" description="Polar residues" evidence="1">
    <location>
        <begin position="67"/>
        <end position="76"/>
    </location>
</feature>
<organism evidence="2">
    <name type="scientific">Arundo donax</name>
    <name type="common">Giant reed</name>
    <name type="synonym">Donax arundinaceus</name>
    <dbReference type="NCBI Taxonomy" id="35708"/>
    <lineage>
        <taxon>Eukaryota</taxon>
        <taxon>Viridiplantae</taxon>
        <taxon>Streptophyta</taxon>
        <taxon>Embryophyta</taxon>
        <taxon>Tracheophyta</taxon>
        <taxon>Spermatophyta</taxon>
        <taxon>Magnoliopsida</taxon>
        <taxon>Liliopsida</taxon>
        <taxon>Poales</taxon>
        <taxon>Poaceae</taxon>
        <taxon>PACMAD clade</taxon>
        <taxon>Arundinoideae</taxon>
        <taxon>Arundineae</taxon>
        <taxon>Arundo</taxon>
    </lineage>
</organism>
<proteinExistence type="predicted"/>
<name>A0A0A9E1V1_ARUDO</name>
<feature type="region of interest" description="Disordered" evidence="1">
    <location>
        <begin position="37"/>
        <end position="125"/>
    </location>
</feature>
<dbReference type="AlphaFoldDB" id="A0A0A9E1V1"/>
<evidence type="ECO:0000313" key="2">
    <source>
        <dbReference type="EMBL" id="JAD92983.1"/>
    </source>
</evidence>
<sequence length="125" mass="12726">MKGNQMSWSAKPNMTNLMGMNSTGSYLNQGNSALGFGNPIGGLSTGLSNPSSSSASQSMMQPKSDFGSFSLSTNNAAHGPPKLAPPSAAVGRGRGRNQGQSALSRASQASHSNNSSGQQPILDLL</sequence>
<accession>A0A0A9E1V1</accession>
<evidence type="ECO:0000256" key="1">
    <source>
        <dbReference type="SAM" id="MobiDB-lite"/>
    </source>
</evidence>